<keyword evidence="1" id="KW-0472">Membrane</keyword>
<gene>
    <name evidence="2" type="ORF">PR001_g29104</name>
</gene>
<feature type="transmembrane region" description="Helical" evidence="1">
    <location>
        <begin position="12"/>
        <end position="35"/>
    </location>
</feature>
<dbReference type="AlphaFoldDB" id="A0A6A3H3Y9"/>
<sequence>MTDSLRLSTTGIAFAMIMVCCRWTATDSFACATTYNKTWMSSMKTRAFRTCFSNLNLNLCFI</sequence>
<keyword evidence="1" id="KW-0812">Transmembrane</keyword>
<protein>
    <submittedName>
        <fullName evidence="2">Uncharacterized protein</fullName>
    </submittedName>
</protein>
<organism evidence="2 3">
    <name type="scientific">Phytophthora rubi</name>
    <dbReference type="NCBI Taxonomy" id="129364"/>
    <lineage>
        <taxon>Eukaryota</taxon>
        <taxon>Sar</taxon>
        <taxon>Stramenopiles</taxon>
        <taxon>Oomycota</taxon>
        <taxon>Peronosporomycetes</taxon>
        <taxon>Peronosporales</taxon>
        <taxon>Peronosporaceae</taxon>
        <taxon>Phytophthora</taxon>
    </lineage>
</organism>
<keyword evidence="1" id="KW-1133">Transmembrane helix</keyword>
<evidence type="ECO:0000313" key="3">
    <source>
        <dbReference type="Proteomes" id="UP000429607"/>
    </source>
</evidence>
<evidence type="ECO:0000256" key="1">
    <source>
        <dbReference type="SAM" id="Phobius"/>
    </source>
</evidence>
<name>A0A6A3H3Y9_9STRA</name>
<comment type="caution">
    <text evidence="2">The sequence shown here is derived from an EMBL/GenBank/DDBJ whole genome shotgun (WGS) entry which is preliminary data.</text>
</comment>
<accession>A0A6A3H3Y9</accession>
<proteinExistence type="predicted"/>
<evidence type="ECO:0000313" key="2">
    <source>
        <dbReference type="EMBL" id="KAE8964286.1"/>
    </source>
</evidence>
<dbReference type="EMBL" id="QXFV01005613">
    <property type="protein sequence ID" value="KAE8964286.1"/>
    <property type="molecule type" value="Genomic_DNA"/>
</dbReference>
<reference evidence="2 3" key="1">
    <citation type="submission" date="2018-09" db="EMBL/GenBank/DDBJ databases">
        <title>Genomic investigation of the strawberry pathogen Phytophthora fragariae indicates pathogenicity is determined by transcriptional variation in three key races.</title>
        <authorList>
            <person name="Adams T.M."/>
            <person name="Armitage A.D."/>
            <person name="Sobczyk M.K."/>
            <person name="Bates H.J."/>
            <person name="Dunwell J.M."/>
            <person name="Nellist C.F."/>
            <person name="Harrison R.J."/>
        </authorList>
    </citation>
    <scope>NUCLEOTIDE SEQUENCE [LARGE SCALE GENOMIC DNA]</scope>
    <source>
        <strain evidence="2 3">SCRP249</strain>
    </source>
</reference>
<dbReference type="Proteomes" id="UP000429607">
    <property type="component" value="Unassembled WGS sequence"/>
</dbReference>